<organism evidence="1 2">
    <name type="scientific">Bacillus wiedmannii</name>
    <dbReference type="NCBI Taxonomy" id="1890302"/>
    <lineage>
        <taxon>Bacteria</taxon>
        <taxon>Bacillati</taxon>
        <taxon>Bacillota</taxon>
        <taxon>Bacilli</taxon>
        <taxon>Bacillales</taxon>
        <taxon>Bacillaceae</taxon>
        <taxon>Bacillus</taxon>
        <taxon>Bacillus cereus group</taxon>
    </lineage>
</organism>
<gene>
    <name evidence="1" type="ORF">BC05F1_03347</name>
</gene>
<accession>A0A1C4EAX0</accession>
<evidence type="ECO:0000313" key="2">
    <source>
        <dbReference type="Proteomes" id="UP000196052"/>
    </source>
</evidence>
<sequence length="12" mass="1460">MVHENTPREIAY</sequence>
<evidence type="ECO:0000313" key="1">
    <source>
        <dbReference type="EMBL" id="SCC40710.1"/>
    </source>
</evidence>
<dbReference type="Proteomes" id="UP000196052">
    <property type="component" value="Unassembled WGS sequence"/>
</dbReference>
<name>A0A1C4EAX0_9BACI</name>
<proteinExistence type="predicted"/>
<protein>
    <submittedName>
        <fullName evidence="1">Uncharacterized protein</fullName>
    </submittedName>
</protein>
<dbReference type="EMBL" id="FMBE01000013">
    <property type="protein sequence ID" value="SCC40710.1"/>
    <property type="molecule type" value="Genomic_DNA"/>
</dbReference>
<reference evidence="2" key="1">
    <citation type="submission" date="2016-08" db="EMBL/GenBank/DDBJ databases">
        <authorList>
            <person name="Loux V."/>
            <person name="Rue O."/>
        </authorList>
    </citation>
    <scope>NUCLEOTIDE SEQUENCE [LARGE SCALE GENOMIC DNA]</scope>
    <source>
        <strain evidence="2">INRA Bc05-F1</strain>
    </source>
</reference>